<organism evidence="3 4">
    <name type="scientific">Peredibacter starrii</name>
    <dbReference type="NCBI Taxonomy" id="28202"/>
    <lineage>
        <taxon>Bacteria</taxon>
        <taxon>Pseudomonadati</taxon>
        <taxon>Bdellovibrionota</taxon>
        <taxon>Bacteriovoracia</taxon>
        <taxon>Bacteriovoracales</taxon>
        <taxon>Bacteriovoracaceae</taxon>
        <taxon>Peredibacter</taxon>
    </lineage>
</organism>
<feature type="region of interest" description="Disordered" evidence="2">
    <location>
        <begin position="1"/>
        <end position="25"/>
    </location>
</feature>
<proteinExistence type="predicted"/>
<feature type="coiled-coil region" evidence="1">
    <location>
        <begin position="52"/>
        <end position="107"/>
    </location>
</feature>
<keyword evidence="1" id="KW-0175">Coiled coil</keyword>
<dbReference type="EMBL" id="CP139487">
    <property type="protein sequence ID" value="WPU66601.1"/>
    <property type="molecule type" value="Genomic_DNA"/>
</dbReference>
<dbReference type="KEGG" id="psti:SOO65_07570"/>
<keyword evidence="4" id="KW-1185">Reference proteome</keyword>
<gene>
    <name evidence="3" type="ORF">SOO65_07570</name>
</gene>
<sequence length="111" mass="12565">MERTNNERTLFPFGKPQVKDKDPTSRSWDGIIFLWLAILTASVIYFRPEGELQSSSQAIAALESEISEIRESALYAEDGVVELQESKSDLESRIDDLESEIEDVKSDLNLL</sequence>
<evidence type="ECO:0000256" key="2">
    <source>
        <dbReference type="SAM" id="MobiDB-lite"/>
    </source>
</evidence>
<protein>
    <submittedName>
        <fullName evidence="3">Uncharacterized protein</fullName>
    </submittedName>
</protein>
<dbReference type="Proteomes" id="UP001324634">
    <property type="component" value="Chromosome"/>
</dbReference>
<evidence type="ECO:0000313" key="3">
    <source>
        <dbReference type="EMBL" id="WPU66601.1"/>
    </source>
</evidence>
<evidence type="ECO:0000313" key="4">
    <source>
        <dbReference type="Proteomes" id="UP001324634"/>
    </source>
</evidence>
<reference evidence="3 4" key="1">
    <citation type="submission" date="2023-11" db="EMBL/GenBank/DDBJ databases">
        <title>Peredibacter starrii A3.12.</title>
        <authorList>
            <person name="Mitchell R.J."/>
        </authorList>
    </citation>
    <scope>NUCLEOTIDE SEQUENCE [LARGE SCALE GENOMIC DNA]</scope>
    <source>
        <strain evidence="3 4">A3.12</strain>
    </source>
</reference>
<dbReference type="RefSeq" id="WP_321398977.1">
    <property type="nucleotide sequence ID" value="NZ_CP139487.1"/>
</dbReference>
<name>A0AAX4HUE3_9BACT</name>
<dbReference type="AlphaFoldDB" id="A0AAX4HUE3"/>
<evidence type="ECO:0000256" key="1">
    <source>
        <dbReference type="SAM" id="Coils"/>
    </source>
</evidence>
<accession>A0AAX4HUE3</accession>
<dbReference type="Gene3D" id="1.20.5.340">
    <property type="match status" value="1"/>
</dbReference>